<keyword evidence="3" id="KW-1185">Reference proteome</keyword>
<evidence type="ECO:0000313" key="2">
    <source>
        <dbReference type="EMBL" id="ORX63843.1"/>
    </source>
</evidence>
<dbReference type="RefSeq" id="XP_040739080.1">
    <property type="nucleotide sequence ID" value="XM_040891901.1"/>
</dbReference>
<evidence type="ECO:0000313" key="3">
    <source>
        <dbReference type="Proteomes" id="UP000193922"/>
    </source>
</evidence>
<gene>
    <name evidence="2" type="ORF">DL89DRAFT_63522</name>
</gene>
<organism evidence="2 3">
    <name type="scientific">Linderina pennispora</name>
    <dbReference type="NCBI Taxonomy" id="61395"/>
    <lineage>
        <taxon>Eukaryota</taxon>
        <taxon>Fungi</taxon>
        <taxon>Fungi incertae sedis</taxon>
        <taxon>Zoopagomycota</taxon>
        <taxon>Kickxellomycotina</taxon>
        <taxon>Kickxellomycetes</taxon>
        <taxon>Kickxellales</taxon>
        <taxon>Kickxellaceae</taxon>
        <taxon>Linderina</taxon>
    </lineage>
</organism>
<protein>
    <submittedName>
        <fullName evidence="2">Uncharacterized protein</fullName>
    </submittedName>
</protein>
<accession>A0A1Y1VRN6</accession>
<dbReference type="GeneID" id="63808549"/>
<comment type="caution">
    <text evidence="2">The sequence shown here is derived from an EMBL/GenBank/DDBJ whole genome shotgun (WGS) entry which is preliminary data.</text>
</comment>
<dbReference type="AlphaFoldDB" id="A0A1Y1VRN6"/>
<feature type="region of interest" description="Disordered" evidence="1">
    <location>
        <begin position="121"/>
        <end position="155"/>
    </location>
</feature>
<proteinExistence type="predicted"/>
<evidence type="ECO:0000256" key="1">
    <source>
        <dbReference type="SAM" id="MobiDB-lite"/>
    </source>
</evidence>
<dbReference type="EMBL" id="MCFD01000149">
    <property type="protein sequence ID" value="ORX63843.1"/>
    <property type="molecule type" value="Genomic_DNA"/>
</dbReference>
<dbReference type="Proteomes" id="UP000193922">
    <property type="component" value="Unassembled WGS sequence"/>
</dbReference>
<sequence>MRRAVEHSEYLAPLILVTRGHACHTSLVHSAYGNMGRAISSRRGCAGRASHELDSLWQRVPLLLFLCFGVRRPVRVRAEGCAPRQIFMLVVFGYSPAGGGEAFVPEKPSFSLNIDAQMKVGTEKGSAGPSQPTRDSAPAKQLFGDGGWYENSNIS</sequence>
<reference evidence="2 3" key="1">
    <citation type="submission" date="2016-07" db="EMBL/GenBank/DDBJ databases">
        <title>Pervasive Adenine N6-methylation of Active Genes in Fungi.</title>
        <authorList>
            <consortium name="DOE Joint Genome Institute"/>
            <person name="Mondo S.J."/>
            <person name="Dannebaum R.O."/>
            <person name="Kuo R.C."/>
            <person name="Labutti K."/>
            <person name="Haridas S."/>
            <person name="Kuo A."/>
            <person name="Salamov A."/>
            <person name="Ahrendt S.R."/>
            <person name="Lipzen A."/>
            <person name="Sullivan W."/>
            <person name="Andreopoulos W.B."/>
            <person name="Clum A."/>
            <person name="Lindquist E."/>
            <person name="Daum C."/>
            <person name="Ramamoorthy G.K."/>
            <person name="Gryganskyi A."/>
            <person name="Culley D."/>
            <person name="Magnuson J.K."/>
            <person name="James T.Y."/>
            <person name="O'Malley M.A."/>
            <person name="Stajich J.E."/>
            <person name="Spatafora J.W."/>
            <person name="Visel A."/>
            <person name="Grigoriev I.V."/>
        </authorList>
    </citation>
    <scope>NUCLEOTIDE SEQUENCE [LARGE SCALE GENOMIC DNA]</scope>
    <source>
        <strain evidence="2 3">ATCC 12442</strain>
    </source>
</reference>
<name>A0A1Y1VRN6_9FUNG</name>